<evidence type="ECO:0000313" key="4">
    <source>
        <dbReference type="EMBL" id="GAA0351685.1"/>
    </source>
</evidence>
<keyword evidence="3" id="KW-0560">Oxidoreductase</keyword>
<dbReference type="InterPro" id="IPR001128">
    <property type="entry name" value="Cyt_P450"/>
</dbReference>
<evidence type="ECO:0000313" key="5">
    <source>
        <dbReference type="Proteomes" id="UP001501822"/>
    </source>
</evidence>
<evidence type="ECO:0000256" key="2">
    <source>
        <dbReference type="ARBA" id="ARBA00010617"/>
    </source>
</evidence>
<dbReference type="InterPro" id="IPR017972">
    <property type="entry name" value="Cyt_P450_CS"/>
</dbReference>
<keyword evidence="3" id="KW-0479">Metal-binding</keyword>
<dbReference type="EMBL" id="BAAABM010000045">
    <property type="protein sequence ID" value="GAA0351685.1"/>
    <property type="molecule type" value="Genomic_DNA"/>
</dbReference>
<evidence type="ECO:0000256" key="3">
    <source>
        <dbReference type="RuleBase" id="RU000461"/>
    </source>
</evidence>
<evidence type="ECO:0000256" key="1">
    <source>
        <dbReference type="ARBA" id="ARBA00001971"/>
    </source>
</evidence>
<comment type="cofactor">
    <cofactor evidence="1">
        <name>heme</name>
        <dbReference type="ChEBI" id="CHEBI:30413"/>
    </cofactor>
</comment>
<comment type="caution">
    <text evidence="4">The sequence shown here is derived from an EMBL/GenBank/DDBJ whole genome shotgun (WGS) entry which is preliminary data.</text>
</comment>
<dbReference type="InterPro" id="IPR050121">
    <property type="entry name" value="Cytochrome_P450_monoxygenase"/>
</dbReference>
<comment type="similarity">
    <text evidence="2 3">Belongs to the cytochrome P450 family.</text>
</comment>
<accession>A0ABN0X062</accession>
<protein>
    <submittedName>
        <fullName evidence="4">Cytochrome P450</fullName>
    </submittedName>
</protein>
<dbReference type="PROSITE" id="PS00086">
    <property type="entry name" value="CYTOCHROME_P450"/>
    <property type="match status" value="1"/>
</dbReference>
<dbReference type="InterPro" id="IPR036396">
    <property type="entry name" value="Cyt_P450_sf"/>
</dbReference>
<sequence length="458" mass="50779">MTSTDVGMPGPRDPKTISSFRFLPALLRDPVQATDEVGRISGGDIVRLGVVGPFRPYLVTRPDHVQHVLRDHADNYRREGLLWKPLSRLVGEPSGADPAWPLKKGAFQALFSGPNIASFTDDVARAIVEAVDELAGRAVGRPVDAADEMTRLVYRAITRVIVGDKITLDQADELGRVLAAATTSSFRSRMLLPFMPFWVPLPGDRAFQRAVQAVDDLIFPIVRDSRRRGADGGDIVSRLIRARDENGQGLDEQNIRDGVVAIFVAATETSVSILTFLWMVLHSRPDIAAKLYAEVDRVVGTDHPTRAHLPELSYAKMVAQEVLRLYSPGWIIPRTVVADDVIDGVRIRKGSIVVISPYLTHRLDDVWPDPRVFDPERFAPGRSRHRFAFLTFGGGPHQCVGSFFFTIEAQLIIAALLSRFEPVIHGSPSMEPRLGLTLKPSERIRFLLRPRDRVASNA</sequence>
<keyword evidence="3" id="KW-0503">Monooxygenase</keyword>
<name>A0ABN0X062_9ACTN</name>
<dbReference type="SUPFAM" id="SSF48264">
    <property type="entry name" value="Cytochrome P450"/>
    <property type="match status" value="1"/>
</dbReference>
<proteinExistence type="inferred from homology"/>
<dbReference type="Pfam" id="PF00067">
    <property type="entry name" value="p450"/>
    <property type="match status" value="1"/>
</dbReference>
<organism evidence="4 5">
    <name type="scientific">Actinoallomurus spadix</name>
    <dbReference type="NCBI Taxonomy" id="79912"/>
    <lineage>
        <taxon>Bacteria</taxon>
        <taxon>Bacillati</taxon>
        <taxon>Actinomycetota</taxon>
        <taxon>Actinomycetes</taxon>
        <taxon>Streptosporangiales</taxon>
        <taxon>Thermomonosporaceae</taxon>
        <taxon>Actinoallomurus</taxon>
    </lineage>
</organism>
<keyword evidence="3" id="KW-0349">Heme</keyword>
<dbReference type="Proteomes" id="UP001501822">
    <property type="component" value="Unassembled WGS sequence"/>
</dbReference>
<gene>
    <name evidence="4" type="ORF">GCM10010151_46650</name>
</gene>
<dbReference type="InterPro" id="IPR002401">
    <property type="entry name" value="Cyt_P450_E_grp-I"/>
</dbReference>
<dbReference type="PRINTS" id="PR00463">
    <property type="entry name" value="EP450I"/>
</dbReference>
<dbReference type="PANTHER" id="PTHR24305">
    <property type="entry name" value="CYTOCHROME P450"/>
    <property type="match status" value="1"/>
</dbReference>
<reference evidence="4 5" key="1">
    <citation type="journal article" date="2019" name="Int. J. Syst. Evol. Microbiol.">
        <title>The Global Catalogue of Microorganisms (GCM) 10K type strain sequencing project: providing services to taxonomists for standard genome sequencing and annotation.</title>
        <authorList>
            <consortium name="The Broad Institute Genomics Platform"/>
            <consortium name="The Broad Institute Genome Sequencing Center for Infectious Disease"/>
            <person name="Wu L."/>
            <person name="Ma J."/>
        </authorList>
    </citation>
    <scope>NUCLEOTIDE SEQUENCE [LARGE SCALE GENOMIC DNA]</scope>
    <source>
        <strain evidence="4 5">JCM 3146</strain>
    </source>
</reference>
<keyword evidence="3" id="KW-0408">Iron</keyword>
<keyword evidence="5" id="KW-1185">Reference proteome</keyword>
<dbReference type="PANTHER" id="PTHR24305:SF166">
    <property type="entry name" value="CYTOCHROME P450 12A4, MITOCHONDRIAL-RELATED"/>
    <property type="match status" value="1"/>
</dbReference>
<dbReference type="Gene3D" id="1.10.630.10">
    <property type="entry name" value="Cytochrome P450"/>
    <property type="match status" value="1"/>
</dbReference>